<dbReference type="OrthoDB" id="3035369at2"/>
<dbReference type="RefSeq" id="WP_101299996.1">
    <property type="nucleotide sequence ID" value="NZ_CP025197.1"/>
</dbReference>
<dbReference type="Proteomes" id="UP000233534">
    <property type="component" value="Chromosome"/>
</dbReference>
<feature type="domain" description="TadZ-like receiver" evidence="1">
    <location>
        <begin position="3"/>
        <end position="110"/>
    </location>
</feature>
<dbReference type="KEGG" id="hsc:HVS_05545"/>
<reference evidence="2 4" key="1">
    <citation type="submission" date="2017-12" db="EMBL/GenBank/DDBJ databases">
        <title>Complete genome sequence of Herbivorax saccincola GGR1, a novel Cellulosome-producing hydrolytic bacterium in a thermophilic biogas plant, established by Illumina and Nanopore MinION sequencing.</title>
        <authorList>
            <person name="Pechtl A."/>
            <person name="Ruckert C."/>
            <person name="Koeck D.E."/>
            <person name="Maus I."/>
            <person name="Winkler A."/>
            <person name="Kalinowski J."/>
            <person name="Puhler A."/>
            <person name="Schwarz W.W."/>
            <person name="Zverlov V.V."/>
            <person name="Schluter A."/>
            <person name="Liebl W."/>
        </authorList>
    </citation>
    <scope>NUCLEOTIDE SEQUENCE [LARGE SCALE GENOMIC DNA]</scope>
    <source>
        <strain evidence="2">GGR1</strain>
        <strain evidence="4">SR1</strain>
    </source>
</reference>
<keyword evidence="4" id="KW-1185">Reference proteome</keyword>
<dbReference type="Gene3D" id="3.40.50.300">
    <property type="entry name" value="P-loop containing nucleotide triphosphate hydrolases"/>
    <property type="match status" value="1"/>
</dbReference>
<evidence type="ECO:0000259" key="1">
    <source>
        <dbReference type="Pfam" id="PF21194"/>
    </source>
</evidence>
<dbReference type="EMBL" id="CP025197">
    <property type="protein sequence ID" value="AUG57039.1"/>
    <property type="molecule type" value="Genomic_DNA"/>
</dbReference>
<evidence type="ECO:0000313" key="2">
    <source>
        <dbReference type="EMBL" id="AUG57039.1"/>
    </source>
</evidence>
<organism evidence="2 4">
    <name type="scientific">Acetivibrio saccincola</name>
    <dbReference type="NCBI Taxonomy" id="1677857"/>
    <lineage>
        <taxon>Bacteria</taxon>
        <taxon>Bacillati</taxon>
        <taxon>Bacillota</taxon>
        <taxon>Clostridia</taxon>
        <taxon>Eubacteriales</taxon>
        <taxon>Oscillospiraceae</taxon>
        <taxon>Acetivibrio</taxon>
    </lineage>
</organism>
<dbReference type="EMBL" id="NEMB01000003">
    <property type="protein sequence ID" value="PQQ67054.1"/>
    <property type="molecule type" value="Genomic_DNA"/>
</dbReference>
<evidence type="ECO:0000313" key="3">
    <source>
        <dbReference type="EMBL" id="PQQ67054.1"/>
    </source>
</evidence>
<proteinExistence type="predicted"/>
<sequence>MYKLRLVIADKDQVYIDNVTGFIYSKYKNKFYIKSFTNEKSLYEHIDETDRIDILLITPSFYKEEIDLKKVVAPIILSTGILPKEIKDFEIVSKYQTGTNLVNNILNIFSERSNFSIHTKEGSNDTKIVTFFSPVGGAGTSTLAAATAFQCVQSQMNTFYLNFEGLSSTRAFFNSVDNGQNLSSILFFLKEKSKNLSLKIETGRLIDDATGVHYFLPPENSFDLKDMAVDEMERLIDEMKAMAYYDVIIADISSELSDTNILLMQKSDCIFYVLSYDRVSKFKFEEMLKAFEFLNKRKGLDFINKGEVILNKCTGINLEALDNVTLGEKTVFAKIPYISGMEASDAHYLANSENPIANAANKIIYKLK</sequence>
<dbReference type="SUPFAM" id="SSF52540">
    <property type="entry name" value="P-loop containing nucleoside triphosphate hydrolases"/>
    <property type="match status" value="1"/>
</dbReference>
<accession>A0A2K9E0Y3</accession>
<dbReference type="Gene3D" id="3.40.50.10850">
    <property type="entry name" value="Ntrc-like two-domain protein"/>
    <property type="match status" value="1"/>
</dbReference>
<evidence type="ECO:0000313" key="5">
    <source>
        <dbReference type="Proteomes" id="UP000239720"/>
    </source>
</evidence>
<dbReference type="Proteomes" id="UP000239720">
    <property type="component" value="Unassembled WGS sequence"/>
</dbReference>
<dbReference type="InterPro" id="IPR027417">
    <property type="entry name" value="P-loop_NTPase"/>
</dbReference>
<dbReference type="Pfam" id="PF21194">
    <property type="entry name" value="TadZ-like_ARD"/>
    <property type="match status" value="1"/>
</dbReference>
<dbReference type="InterPro" id="IPR049086">
    <property type="entry name" value="TadZ-like_ARD"/>
</dbReference>
<gene>
    <name evidence="3" type="ORF">B9R14_10095</name>
    <name evidence="2" type="ORF">HVS_05545</name>
</gene>
<protein>
    <recommendedName>
        <fullName evidence="1">TadZ-like receiver domain-containing protein</fullName>
    </recommendedName>
</protein>
<dbReference type="AlphaFoldDB" id="A0A2K9E0Y3"/>
<name>A0A2K9E0Y3_9FIRM</name>
<evidence type="ECO:0000313" key="4">
    <source>
        <dbReference type="Proteomes" id="UP000233534"/>
    </source>
</evidence>
<reference evidence="3 5" key="2">
    <citation type="journal article" date="2018" name="Syst. Appl. Microbiol.">
        <title>Characterization and high-quality draft genome sequence of Herbivorax saccincola A7, an anaerobic, alkaliphilic, thermophilic, cellulolytic, and xylanolytic bacterium.</title>
        <authorList>
            <person name="Aikawa S."/>
            <person name="Baramee S."/>
            <person name="Sermsathanaswadi J."/>
            <person name="Thianheng P."/>
            <person name="Tachaapaikoon C."/>
            <person name="Shikata A."/>
            <person name="Waeonukul R."/>
            <person name="Pason P."/>
            <person name="Ratanakhanokchai K."/>
            <person name="Kosugi A."/>
        </authorList>
    </citation>
    <scope>NUCLEOTIDE SEQUENCE [LARGE SCALE GENOMIC DNA]</scope>
    <source>
        <strain evidence="3 5">A7</strain>
    </source>
</reference>